<evidence type="ECO:0000313" key="3">
    <source>
        <dbReference type="EMBL" id="ORZ31223.1"/>
    </source>
</evidence>
<feature type="transmembrane region" description="Helical" evidence="2">
    <location>
        <begin position="6"/>
        <end position="24"/>
    </location>
</feature>
<dbReference type="Pfam" id="PF09802">
    <property type="entry name" value="Sec66"/>
    <property type="match status" value="1"/>
</dbReference>
<dbReference type="Proteomes" id="UP000193411">
    <property type="component" value="Unassembled WGS sequence"/>
</dbReference>
<accession>A0A1Y2HC06</accession>
<dbReference type="OrthoDB" id="73168at2759"/>
<protein>
    <submittedName>
        <fullName evidence="3">Pre protein translocase subunit Sec66-domain-containing protein</fullName>
    </submittedName>
</protein>
<dbReference type="STRING" id="765915.A0A1Y2HC06"/>
<feature type="region of interest" description="Disordered" evidence="1">
    <location>
        <begin position="144"/>
        <end position="203"/>
    </location>
</feature>
<evidence type="ECO:0000256" key="2">
    <source>
        <dbReference type="SAM" id="Phobius"/>
    </source>
</evidence>
<dbReference type="GO" id="GO:0031207">
    <property type="term" value="C:Sec62/Sec63 complex"/>
    <property type="evidence" value="ECO:0007669"/>
    <property type="project" value="InterPro"/>
</dbReference>
<sequence>MTLALAAGYIFSVGAVYYAFVRWYRSSKSRAFAAESVPSEWFEDGHPAREEYFKLYDSMPDEMGPADIKKLKTALLKRSRHLTVLLRNGAIGDDLWNEFNDAETAVNLEINECIREAEDLQRGWGKTVFNEAAQAVQAEVQREAEEQQRQAMEQQRRAMEQQRAMQQMQQAASDSDVEEIEAEQKPKQVVQRRGSKSKGARRA</sequence>
<dbReference type="PANTHER" id="PTHR28229">
    <property type="entry name" value="TRANSLOCATION PROTEIN SEC66"/>
    <property type="match status" value="1"/>
</dbReference>
<evidence type="ECO:0000256" key="1">
    <source>
        <dbReference type="SAM" id="MobiDB-lite"/>
    </source>
</evidence>
<comment type="caution">
    <text evidence="3">The sequence shown here is derived from an EMBL/GenBank/DDBJ whole genome shotgun (WGS) entry which is preliminary data.</text>
</comment>
<feature type="compositionally biased region" description="Basic and acidic residues" evidence="1">
    <location>
        <begin position="144"/>
        <end position="160"/>
    </location>
</feature>
<reference evidence="3 4" key="1">
    <citation type="submission" date="2016-07" db="EMBL/GenBank/DDBJ databases">
        <title>Pervasive Adenine N6-methylation of Active Genes in Fungi.</title>
        <authorList>
            <consortium name="DOE Joint Genome Institute"/>
            <person name="Mondo S.J."/>
            <person name="Dannebaum R.O."/>
            <person name="Kuo R.C."/>
            <person name="Labutti K."/>
            <person name="Haridas S."/>
            <person name="Kuo A."/>
            <person name="Salamov A."/>
            <person name="Ahrendt S.R."/>
            <person name="Lipzen A."/>
            <person name="Sullivan W."/>
            <person name="Andreopoulos W.B."/>
            <person name="Clum A."/>
            <person name="Lindquist E."/>
            <person name="Daum C."/>
            <person name="Ramamoorthy G.K."/>
            <person name="Gryganskyi A."/>
            <person name="Culley D."/>
            <person name="Magnuson J.K."/>
            <person name="James T.Y."/>
            <person name="O'Malley M.A."/>
            <person name="Stajich J.E."/>
            <person name="Spatafora J.W."/>
            <person name="Visel A."/>
            <person name="Grigoriev I.V."/>
        </authorList>
    </citation>
    <scope>NUCLEOTIDE SEQUENCE [LARGE SCALE GENOMIC DNA]</scope>
    <source>
        <strain evidence="3 4">PL171</strain>
    </source>
</reference>
<dbReference type="EMBL" id="MCFL01000064">
    <property type="protein sequence ID" value="ORZ31223.1"/>
    <property type="molecule type" value="Genomic_DNA"/>
</dbReference>
<name>A0A1Y2HC06_9FUNG</name>
<dbReference type="GO" id="GO:0031204">
    <property type="term" value="P:post-translational protein targeting to membrane, translocation"/>
    <property type="evidence" value="ECO:0007669"/>
    <property type="project" value="InterPro"/>
</dbReference>
<keyword evidence="4" id="KW-1185">Reference proteome</keyword>
<feature type="compositionally biased region" description="Basic residues" evidence="1">
    <location>
        <begin position="193"/>
        <end position="203"/>
    </location>
</feature>
<dbReference type="AlphaFoldDB" id="A0A1Y2HC06"/>
<feature type="compositionally biased region" description="Low complexity" evidence="1">
    <location>
        <begin position="161"/>
        <end position="172"/>
    </location>
</feature>
<gene>
    <name evidence="3" type="ORF">BCR44DRAFT_1502987</name>
</gene>
<organism evidence="3 4">
    <name type="scientific">Catenaria anguillulae PL171</name>
    <dbReference type="NCBI Taxonomy" id="765915"/>
    <lineage>
        <taxon>Eukaryota</taxon>
        <taxon>Fungi</taxon>
        <taxon>Fungi incertae sedis</taxon>
        <taxon>Blastocladiomycota</taxon>
        <taxon>Blastocladiomycetes</taxon>
        <taxon>Blastocladiales</taxon>
        <taxon>Catenariaceae</taxon>
        <taxon>Catenaria</taxon>
    </lineage>
</organism>
<keyword evidence="2" id="KW-0472">Membrane</keyword>
<keyword evidence="2" id="KW-0812">Transmembrane</keyword>
<proteinExistence type="predicted"/>
<evidence type="ECO:0000313" key="4">
    <source>
        <dbReference type="Proteomes" id="UP000193411"/>
    </source>
</evidence>
<dbReference type="InterPro" id="IPR018624">
    <property type="entry name" value="Sec66"/>
</dbReference>
<keyword evidence="2" id="KW-1133">Transmembrane helix</keyword>
<dbReference type="PANTHER" id="PTHR28229:SF1">
    <property type="entry name" value="TRANSLOCATION PROTEIN SEC66"/>
    <property type="match status" value="1"/>
</dbReference>